<dbReference type="VEuPathDB" id="VectorBase:ISCI012266"/>
<evidence type="ECO:0000313" key="2">
    <source>
        <dbReference type="EMBL" id="EEC17288.1"/>
    </source>
</evidence>
<dbReference type="Proteomes" id="UP000001555">
    <property type="component" value="Unassembled WGS sequence"/>
</dbReference>
<name>B7QEL6_IXOSC</name>
<protein>
    <recommendedName>
        <fullName evidence="5">Secreted protein</fullName>
    </recommendedName>
</protein>
<dbReference type="EnsemblMetazoa" id="ISCW012266-RA">
    <property type="protein sequence ID" value="ISCW012266-PA"/>
    <property type="gene ID" value="ISCW012266"/>
</dbReference>
<proteinExistence type="predicted"/>
<evidence type="ECO:0000313" key="4">
    <source>
        <dbReference type="Proteomes" id="UP000001555"/>
    </source>
</evidence>
<dbReference type="PaxDb" id="6945-B7QEL6"/>
<keyword evidence="1" id="KW-0732">Signal</keyword>
<evidence type="ECO:0000256" key="1">
    <source>
        <dbReference type="SAM" id="SignalP"/>
    </source>
</evidence>
<reference evidence="3" key="2">
    <citation type="submission" date="2020-05" db="UniProtKB">
        <authorList>
            <consortium name="EnsemblMetazoa"/>
        </authorList>
    </citation>
    <scope>IDENTIFICATION</scope>
    <source>
        <strain evidence="3">wikel</strain>
    </source>
</reference>
<dbReference type="HOGENOM" id="CLU_2560841_0_0_1"/>
<keyword evidence="4" id="KW-1185">Reference proteome</keyword>
<dbReference type="EMBL" id="DS921583">
    <property type="protein sequence ID" value="EEC17288.1"/>
    <property type="molecule type" value="Genomic_DNA"/>
</dbReference>
<gene>
    <name evidence="2" type="ORF">IscW_ISCW012266</name>
</gene>
<dbReference type="VEuPathDB" id="VectorBase:ISCW012266"/>
<dbReference type="EMBL" id="ABJB011094827">
    <property type="status" value="NOT_ANNOTATED_CDS"/>
    <property type="molecule type" value="Genomic_DNA"/>
</dbReference>
<dbReference type="InParanoid" id="B7QEL6"/>
<feature type="signal peptide" evidence="1">
    <location>
        <begin position="1"/>
        <end position="22"/>
    </location>
</feature>
<evidence type="ECO:0000313" key="3">
    <source>
        <dbReference type="EnsemblMetazoa" id="ISCW012266-PA"/>
    </source>
</evidence>
<organism>
    <name type="scientific">Ixodes scapularis</name>
    <name type="common">Black-legged tick</name>
    <name type="synonym">Deer tick</name>
    <dbReference type="NCBI Taxonomy" id="6945"/>
    <lineage>
        <taxon>Eukaryota</taxon>
        <taxon>Metazoa</taxon>
        <taxon>Ecdysozoa</taxon>
        <taxon>Arthropoda</taxon>
        <taxon>Chelicerata</taxon>
        <taxon>Arachnida</taxon>
        <taxon>Acari</taxon>
        <taxon>Parasitiformes</taxon>
        <taxon>Ixodida</taxon>
        <taxon>Ixodoidea</taxon>
        <taxon>Ixodidae</taxon>
        <taxon>Ixodinae</taxon>
        <taxon>Ixodes</taxon>
    </lineage>
</organism>
<evidence type="ECO:0008006" key="5">
    <source>
        <dbReference type="Google" id="ProtNLM"/>
    </source>
</evidence>
<feature type="chain" id="PRO_5014568318" description="Secreted protein" evidence="1">
    <location>
        <begin position="23"/>
        <end position="82"/>
    </location>
</feature>
<dbReference type="AlphaFoldDB" id="B7QEL6"/>
<accession>B7QEL6</accession>
<reference evidence="2 4" key="1">
    <citation type="submission" date="2008-03" db="EMBL/GenBank/DDBJ databases">
        <title>Annotation of Ixodes scapularis.</title>
        <authorList>
            <consortium name="Ixodes scapularis Genome Project Consortium"/>
            <person name="Caler E."/>
            <person name="Hannick L.I."/>
            <person name="Bidwell S."/>
            <person name="Joardar V."/>
            <person name="Thiagarajan M."/>
            <person name="Amedeo P."/>
            <person name="Galinsky K.J."/>
            <person name="Schobel S."/>
            <person name="Inman J."/>
            <person name="Hostetler J."/>
            <person name="Miller J."/>
            <person name="Hammond M."/>
            <person name="Megy K."/>
            <person name="Lawson D."/>
            <person name="Kodira C."/>
            <person name="Sutton G."/>
            <person name="Meyer J."/>
            <person name="Hill C.A."/>
            <person name="Birren B."/>
            <person name="Nene V."/>
            <person name="Collins F."/>
            <person name="Alarcon-Chaidez F."/>
            <person name="Wikel S."/>
            <person name="Strausberg R."/>
        </authorList>
    </citation>
    <scope>NUCLEOTIDE SEQUENCE [LARGE SCALE GENOMIC DNA]</scope>
    <source>
        <strain evidence="4">Wikel</strain>
        <strain evidence="2">Wikel colony</strain>
    </source>
</reference>
<sequence>MDLFFATNLFLLLDCTVEDSLSNCDHRAIYTRTYMGLPQLSGFAHLVGRYSRADLAHLQMLLHLAPWAMVLTNNSVDDMYEL</sequence>